<keyword evidence="2" id="KW-1185">Reference proteome</keyword>
<sequence length="187" mass="21394">MEAVARCHDIQEVSVNNTQIHISPQSVVPARHSWLDHLCRLETLKILKLERMDEIKDHHIVCLARALHDNQTLRELSIESCHMEQSGGTALAELLGKRSNRLRHVSLQLFAKQADDSTAVETDNDWDKTGMAKALQHNRTFRFLRIVSENILKNGYPKAFLEMIRVNVTFQQLILGGDEETPADMEF</sequence>
<dbReference type="Proteomes" id="UP001153069">
    <property type="component" value="Unassembled WGS sequence"/>
</dbReference>
<dbReference type="InterPro" id="IPR032675">
    <property type="entry name" value="LRR_dom_sf"/>
</dbReference>
<evidence type="ECO:0000313" key="1">
    <source>
        <dbReference type="EMBL" id="CAB9530294.1"/>
    </source>
</evidence>
<protein>
    <submittedName>
        <fullName evidence="1">Uncharacterized protein</fullName>
    </submittedName>
</protein>
<dbReference type="EMBL" id="CAICTM010002819">
    <property type="protein sequence ID" value="CAB9530294.1"/>
    <property type="molecule type" value="Genomic_DNA"/>
</dbReference>
<dbReference type="SUPFAM" id="SSF52047">
    <property type="entry name" value="RNI-like"/>
    <property type="match status" value="1"/>
</dbReference>
<organism evidence="1 2">
    <name type="scientific">Seminavis robusta</name>
    <dbReference type="NCBI Taxonomy" id="568900"/>
    <lineage>
        <taxon>Eukaryota</taxon>
        <taxon>Sar</taxon>
        <taxon>Stramenopiles</taxon>
        <taxon>Ochrophyta</taxon>
        <taxon>Bacillariophyta</taxon>
        <taxon>Bacillariophyceae</taxon>
        <taxon>Bacillariophycidae</taxon>
        <taxon>Naviculales</taxon>
        <taxon>Naviculaceae</taxon>
        <taxon>Seminavis</taxon>
    </lineage>
</organism>
<dbReference type="AlphaFoldDB" id="A0A9N8F3Y1"/>
<accession>A0A9N8F3Y1</accession>
<name>A0A9N8F3Y1_9STRA</name>
<proteinExistence type="predicted"/>
<reference evidence="1" key="1">
    <citation type="submission" date="2020-06" db="EMBL/GenBank/DDBJ databases">
        <authorList>
            <consortium name="Plant Systems Biology data submission"/>
        </authorList>
    </citation>
    <scope>NUCLEOTIDE SEQUENCE</scope>
    <source>
        <strain evidence="1">D6</strain>
    </source>
</reference>
<dbReference type="Gene3D" id="3.80.10.10">
    <property type="entry name" value="Ribonuclease Inhibitor"/>
    <property type="match status" value="1"/>
</dbReference>
<evidence type="ECO:0000313" key="2">
    <source>
        <dbReference type="Proteomes" id="UP001153069"/>
    </source>
</evidence>
<gene>
    <name evidence="1" type="ORF">SEMRO_2821_G337910.1</name>
</gene>
<comment type="caution">
    <text evidence="1">The sequence shown here is derived from an EMBL/GenBank/DDBJ whole genome shotgun (WGS) entry which is preliminary data.</text>
</comment>